<dbReference type="OrthoDB" id="8170117at2759"/>
<dbReference type="Proteomes" id="UP000241890">
    <property type="component" value="Unassembled WGS sequence"/>
</dbReference>
<reference evidence="1 2" key="1">
    <citation type="submission" date="2017-12" db="EMBL/GenBank/DDBJ databases">
        <title>Sequencing, de novo assembly and annotation of complete genome of a new Thraustochytrid species, strain FCC1311.</title>
        <authorList>
            <person name="Sedici K."/>
            <person name="Godart F."/>
            <person name="Aiese Cigliano R."/>
            <person name="Sanseverino W."/>
            <person name="Barakat M."/>
            <person name="Ortet P."/>
            <person name="Marechal E."/>
            <person name="Cagnac O."/>
            <person name="Amato A."/>
        </authorList>
    </citation>
    <scope>NUCLEOTIDE SEQUENCE [LARGE SCALE GENOMIC DNA]</scope>
</reference>
<gene>
    <name evidence="1" type="ORF">FCC1311_014972</name>
</gene>
<comment type="caution">
    <text evidence="1">The sequence shown here is derived from an EMBL/GenBank/DDBJ whole genome shotgun (WGS) entry which is preliminary data.</text>
</comment>
<dbReference type="AlphaFoldDB" id="A0A2R5G2P9"/>
<keyword evidence="1" id="KW-0808">Transferase</keyword>
<proteinExistence type="predicted"/>
<sequence>MSGSRNTRGTFVVLKHANQRRTDLSKYTKRTLGMGNLREAVRLPSGEDINEWIATNIVDFYNEIAMLYDMCSEDAEKFVEPGEGFPPNFEYRWADGGSSTPIRCSSPEYANYVLAWIEEQIHDVSIFVVDERDDFPDDFEDIAQKIFTRIFRIYAIIYHAHFHYIEDQGAAEHLNTSFKHFCFFSHEHGLLDPKEVRALQEPVDRLLEQYTDS</sequence>
<evidence type="ECO:0000313" key="1">
    <source>
        <dbReference type="EMBL" id="GBG25280.1"/>
    </source>
</evidence>
<dbReference type="InterPro" id="IPR036703">
    <property type="entry name" value="MOB_kinase_act_sf"/>
</dbReference>
<dbReference type="InParanoid" id="A0A2R5G2P9"/>
<dbReference type="Pfam" id="PF03637">
    <property type="entry name" value="Mob1_phocein"/>
    <property type="match status" value="1"/>
</dbReference>
<dbReference type="InterPro" id="IPR005301">
    <property type="entry name" value="MOB_kinase_act_fam"/>
</dbReference>
<name>A0A2R5G2P9_9STRA</name>
<evidence type="ECO:0000313" key="2">
    <source>
        <dbReference type="Proteomes" id="UP000241890"/>
    </source>
</evidence>
<dbReference type="Gene3D" id="1.20.140.30">
    <property type="entry name" value="MOB kinase activator"/>
    <property type="match status" value="1"/>
</dbReference>
<dbReference type="GO" id="GO:0016301">
    <property type="term" value="F:kinase activity"/>
    <property type="evidence" value="ECO:0007669"/>
    <property type="project" value="UniProtKB-KW"/>
</dbReference>
<keyword evidence="1" id="KW-0418">Kinase</keyword>
<protein>
    <submittedName>
        <fullName evidence="1">MOB kinase activator-like 1A</fullName>
    </submittedName>
</protein>
<dbReference type="SUPFAM" id="SSF101152">
    <property type="entry name" value="Mob1/phocein"/>
    <property type="match status" value="1"/>
</dbReference>
<accession>A0A2R5G2P9</accession>
<dbReference type="EMBL" id="BEYU01000012">
    <property type="protein sequence ID" value="GBG25280.1"/>
    <property type="molecule type" value="Genomic_DNA"/>
</dbReference>
<dbReference type="SMART" id="SM01388">
    <property type="entry name" value="Mob1_phocein"/>
    <property type="match status" value="1"/>
</dbReference>
<keyword evidence="2" id="KW-1185">Reference proteome</keyword>
<dbReference type="PANTHER" id="PTHR22599">
    <property type="entry name" value="MPS ONE BINDER KINASE ACTIVATOR-LIKE MOB"/>
    <property type="match status" value="1"/>
</dbReference>
<organism evidence="1 2">
    <name type="scientific">Hondaea fermentalgiana</name>
    <dbReference type="NCBI Taxonomy" id="2315210"/>
    <lineage>
        <taxon>Eukaryota</taxon>
        <taxon>Sar</taxon>
        <taxon>Stramenopiles</taxon>
        <taxon>Bigyra</taxon>
        <taxon>Labyrinthulomycetes</taxon>
        <taxon>Thraustochytrida</taxon>
        <taxon>Thraustochytriidae</taxon>
        <taxon>Hondaea</taxon>
    </lineage>
</organism>